<comment type="caution">
    <text evidence="4">The sequence shown here is derived from an EMBL/GenBank/DDBJ whole genome shotgun (WGS) entry which is preliminary data.</text>
</comment>
<evidence type="ECO:0000256" key="1">
    <source>
        <dbReference type="SAM" id="MobiDB-lite"/>
    </source>
</evidence>
<feature type="region of interest" description="Disordered" evidence="1">
    <location>
        <begin position="96"/>
        <end position="119"/>
    </location>
</feature>
<organism evidence="4 5">
    <name type="scientific">Companilactobacillus suantsaicola</name>
    <dbReference type="NCBI Taxonomy" id="2487723"/>
    <lineage>
        <taxon>Bacteria</taxon>
        <taxon>Bacillati</taxon>
        <taxon>Bacillota</taxon>
        <taxon>Bacilli</taxon>
        <taxon>Lactobacillales</taxon>
        <taxon>Lactobacillaceae</taxon>
        <taxon>Companilactobacillus</taxon>
    </lineage>
</organism>
<proteinExistence type="predicted"/>
<evidence type="ECO:0000256" key="2">
    <source>
        <dbReference type="SAM" id="SignalP"/>
    </source>
</evidence>
<evidence type="ECO:0000259" key="3">
    <source>
        <dbReference type="Pfam" id="PF03413"/>
    </source>
</evidence>
<protein>
    <submittedName>
        <fullName evidence="4">Lysis protein</fullName>
    </submittedName>
</protein>
<dbReference type="Proteomes" id="UP000298021">
    <property type="component" value="Unassembled WGS sequence"/>
</dbReference>
<feature type="domain" description="PepSY" evidence="3">
    <location>
        <begin position="43"/>
        <end position="98"/>
    </location>
</feature>
<feature type="domain" description="PepSY" evidence="3">
    <location>
        <begin position="127"/>
        <end position="185"/>
    </location>
</feature>
<accession>A0A4Z0JSC4</accession>
<dbReference type="PROSITE" id="PS51257">
    <property type="entry name" value="PROKAR_LIPOPROTEIN"/>
    <property type="match status" value="1"/>
</dbReference>
<feature type="chain" id="PRO_5021417492" evidence="2">
    <location>
        <begin position="25"/>
        <end position="189"/>
    </location>
</feature>
<reference evidence="4 5" key="1">
    <citation type="submission" date="2018-10" db="EMBL/GenBank/DDBJ databases">
        <title>Lactobacillus sp. R7 and Lactobacillus sp. R19 isolated from fermented mustard green product of Taiwan.</title>
        <authorList>
            <person name="Lin S.-T."/>
        </authorList>
    </citation>
    <scope>NUCLEOTIDE SEQUENCE [LARGE SCALE GENOMIC DNA]</scope>
    <source>
        <strain evidence="4 5">BCRC 81127</strain>
    </source>
</reference>
<sequence>MKKIVGFITIMLSILLVGCSTNSASNSTQSKSNSSKVLKNEIKVSADEAIKLYQKTYPKTSITSLELEKSYRGPVYKIEGIDEQKEYQLNINARNKKISQNSQEELDEEDQDDASRKAETLDVDNLISIKKAAQIAEKKVGGGTSTEFSLDKDLGKTYWEVTVKKDGNEHNVKINSQTGKVLEVESEDD</sequence>
<dbReference type="RefSeq" id="WP_135371161.1">
    <property type="nucleotide sequence ID" value="NZ_RKLY01000002.1"/>
</dbReference>
<keyword evidence="2" id="KW-0732">Signal</keyword>
<keyword evidence="5" id="KW-1185">Reference proteome</keyword>
<dbReference type="EMBL" id="RKLY01000002">
    <property type="protein sequence ID" value="TGD25129.1"/>
    <property type="molecule type" value="Genomic_DNA"/>
</dbReference>
<dbReference type="OrthoDB" id="2943484at2"/>
<dbReference type="Pfam" id="PF03413">
    <property type="entry name" value="PepSY"/>
    <property type="match status" value="2"/>
</dbReference>
<dbReference type="Gene3D" id="3.10.450.40">
    <property type="match status" value="2"/>
</dbReference>
<name>A0A4Z0JSC4_9LACO</name>
<dbReference type="InterPro" id="IPR025711">
    <property type="entry name" value="PepSY"/>
</dbReference>
<feature type="signal peptide" evidence="2">
    <location>
        <begin position="1"/>
        <end position="24"/>
    </location>
</feature>
<gene>
    <name evidence="4" type="ORF">EGT49_01350</name>
</gene>
<dbReference type="AlphaFoldDB" id="A0A4Z0JSC4"/>
<evidence type="ECO:0000313" key="5">
    <source>
        <dbReference type="Proteomes" id="UP000298021"/>
    </source>
</evidence>
<evidence type="ECO:0000313" key="4">
    <source>
        <dbReference type="EMBL" id="TGD25129.1"/>
    </source>
</evidence>